<dbReference type="InterPro" id="IPR036390">
    <property type="entry name" value="WH_DNA-bd_sf"/>
</dbReference>
<sequence>MIPFRIRAQSGLPLYRQIADQVQQALLTGKLQPGDKLPSHRELAVKLVVAPLTVKQAYDYLERQGWTETKRGMGTFLSKKPVAALHSEKREALRDTVRKMLEQTRELSMDRQALLDLIDELADGQWMKKEVPLDGHRGN</sequence>
<protein>
    <submittedName>
        <fullName evidence="5">GntR family transcriptional regulator</fullName>
    </submittedName>
</protein>
<dbReference type="Proteomes" id="UP000663929">
    <property type="component" value="Chromosome"/>
</dbReference>
<evidence type="ECO:0000256" key="2">
    <source>
        <dbReference type="ARBA" id="ARBA00023125"/>
    </source>
</evidence>
<dbReference type="PROSITE" id="PS50949">
    <property type="entry name" value="HTH_GNTR"/>
    <property type="match status" value="1"/>
</dbReference>
<feature type="domain" description="HTH gntR-type" evidence="4">
    <location>
        <begin position="12"/>
        <end position="80"/>
    </location>
</feature>
<dbReference type="EMBL" id="CP071793">
    <property type="protein sequence ID" value="QTD47980.1"/>
    <property type="molecule type" value="Genomic_DNA"/>
</dbReference>
<dbReference type="Pfam" id="PF00392">
    <property type="entry name" value="GntR"/>
    <property type="match status" value="1"/>
</dbReference>
<evidence type="ECO:0000313" key="6">
    <source>
        <dbReference type="Proteomes" id="UP000663929"/>
    </source>
</evidence>
<keyword evidence="6" id="KW-1185">Reference proteome</keyword>
<keyword evidence="3" id="KW-0804">Transcription</keyword>
<dbReference type="PANTHER" id="PTHR38445">
    <property type="entry name" value="HTH-TYPE TRANSCRIPTIONAL REPRESSOR YTRA"/>
    <property type="match status" value="1"/>
</dbReference>
<dbReference type="AlphaFoldDB" id="A0A8A4TEK3"/>
<dbReference type="RefSeq" id="WP_237377644.1">
    <property type="nucleotide sequence ID" value="NZ_CP071793.1"/>
</dbReference>
<dbReference type="InterPro" id="IPR000524">
    <property type="entry name" value="Tscrpt_reg_HTH_GntR"/>
</dbReference>
<evidence type="ECO:0000259" key="4">
    <source>
        <dbReference type="PROSITE" id="PS50949"/>
    </source>
</evidence>
<proteinExistence type="predicted"/>
<dbReference type="PANTHER" id="PTHR38445:SF9">
    <property type="entry name" value="HTH-TYPE TRANSCRIPTIONAL REPRESSOR YTRA"/>
    <property type="match status" value="1"/>
</dbReference>
<dbReference type="SUPFAM" id="SSF46785">
    <property type="entry name" value="Winged helix' DNA-binding domain"/>
    <property type="match status" value="1"/>
</dbReference>
<dbReference type="CDD" id="cd07377">
    <property type="entry name" value="WHTH_GntR"/>
    <property type="match status" value="1"/>
</dbReference>
<dbReference type="GO" id="GO:0003700">
    <property type="term" value="F:DNA-binding transcription factor activity"/>
    <property type="evidence" value="ECO:0007669"/>
    <property type="project" value="InterPro"/>
</dbReference>
<dbReference type="KEGG" id="scor:J3U87_20530"/>
<dbReference type="GO" id="GO:0003677">
    <property type="term" value="F:DNA binding"/>
    <property type="evidence" value="ECO:0007669"/>
    <property type="project" value="UniProtKB-KW"/>
</dbReference>
<name>A0A8A4TEK3_SULCO</name>
<accession>A0A8A4TEK3</accession>
<organism evidence="5 6">
    <name type="scientific">Sulfidibacter corallicola</name>
    <dbReference type="NCBI Taxonomy" id="2818388"/>
    <lineage>
        <taxon>Bacteria</taxon>
        <taxon>Pseudomonadati</taxon>
        <taxon>Acidobacteriota</taxon>
        <taxon>Holophagae</taxon>
        <taxon>Acanthopleuribacterales</taxon>
        <taxon>Acanthopleuribacteraceae</taxon>
        <taxon>Sulfidibacter</taxon>
    </lineage>
</organism>
<gene>
    <name evidence="5" type="ORF">J3U87_20530</name>
</gene>
<evidence type="ECO:0000313" key="5">
    <source>
        <dbReference type="EMBL" id="QTD47980.1"/>
    </source>
</evidence>
<keyword evidence="2" id="KW-0238">DNA-binding</keyword>
<reference evidence="5" key="1">
    <citation type="submission" date="2021-03" db="EMBL/GenBank/DDBJ databases">
        <title>Acanthopleuribacteraceae sp. M133.</title>
        <authorList>
            <person name="Wang G."/>
        </authorList>
    </citation>
    <scope>NUCLEOTIDE SEQUENCE</scope>
    <source>
        <strain evidence="5">M133</strain>
    </source>
</reference>
<dbReference type="InterPro" id="IPR036388">
    <property type="entry name" value="WH-like_DNA-bd_sf"/>
</dbReference>
<evidence type="ECO:0000256" key="3">
    <source>
        <dbReference type="ARBA" id="ARBA00023163"/>
    </source>
</evidence>
<evidence type="ECO:0000256" key="1">
    <source>
        <dbReference type="ARBA" id="ARBA00023015"/>
    </source>
</evidence>
<keyword evidence="1" id="KW-0805">Transcription regulation</keyword>
<dbReference type="SMART" id="SM00345">
    <property type="entry name" value="HTH_GNTR"/>
    <property type="match status" value="1"/>
</dbReference>
<dbReference type="Gene3D" id="1.10.10.10">
    <property type="entry name" value="Winged helix-like DNA-binding domain superfamily/Winged helix DNA-binding domain"/>
    <property type="match status" value="1"/>
</dbReference>